<keyword evidence="2" id="KW-1185">Reference proteome</keyword>
<evidence type="ECO:0000313" key="2">
    <source>
        <dbReference type="Proteomes" id="UP000001091"/>
    </source>
</evidence>
<dbReference type="GeneID" id="9712976"/>
<sequence length="194" mass="21904">MNFKTVLENAKTATLIGSREPPERIANIAIKIGRALSDRGILAYSGGAPGMDSHFLFDYAPERRRIILPENGFNGLCSNGMDIIDYNELDTYKAADEARKVSGNFDYQNEWTQRRYARNAVQILRENLDSPTDFVLFWAIEKDFCVKGGTAIATRLARLYGVPSFNLWKENVLNDVCDTLGINIKPPTLDFLWC</sequence>
<dbReference type="Proteomes" id="UP000001091">
    <property type="component" value="Segment"/>
</dbReference>
<dbReference type="KEGG" id="vg:9712976"/>
<organism evidence="1 2">
    <name type="scientific">Escherichia phage RB16</name>
    <dbReference type="NCBI Taxonomy" id="2681599"/>
    <lineage>
        <taxon>Viruses</taxon>
        <taxon>Duplodnaviria</taxon>
        <taxon>Heunggongvirae</taxon>
        <taxon>Uroviricota</taxon>
        <taxon>Caudoviricetes</taxon>
        <taxon>Pantevenvirales</taxon>
        <taxon>Straboviridae</taxon>
        <taxon>Pseudotevenvirus</taxon>
        <taxon>Pseudotevenvirus RB16</taxon>
    </lineage>
</organism>
<protein>
    <submittedName>
        <fullName evidence="1">Conserved hypothetical phage protein</fullName>
    </submittedName>
</protein>
<dbReference type="RefSeq" id="YP_003858535.1">
    <property type="nucleotide sequence ID" value="NC_014467.1"/>
</dbReference>
<name>D9ICU6_BPRB1</name>
<proteinExistence type="predicted"/>
<accession>D9ICU6</accession>
<evidence type="ECO:0000313" key="1">
    <source>
        <dbReference type="EMBL" id="ADJ55539.1"/>
    </source>
</evidence>
<dbReference type="EMBL" id="HM134276">
    <property type="protein sequence ID" value="ADJ55539.1"/>
    <property type="molecule type" value="Genomic_DNA"/>
</dbReference>
<gene>
    <name evidence="1" type="ORF">RB16p235</name>
</gene>
<organismHost>
    <name type="scientific">Escherichia coli</name>
    <dbReference type="NCBI Taxonomy" id="562"/>
</organismHost>
<dbReference type="Gene3D" id="3.40.50.450">
    <property type="match status" value="1"/>
</dbReference>
<dbReference type="SUPFAM" id="SSF102405">
    <property type="entry name" value="MCP/YpsA-like"/>
    <property type="match status" value="1"/>
</dbReference>
<reference evidence="1 2" key="1">
    <citation type="journal article" date="2010" name="Virol. J.">
        <title>Genomes of the T4-related bacteriophages as windows on microbial genome evolution.</title>
        <authorList>
            <person name="Petrov V.M."/>
            <person name="Ratnayaka S."/>
            <person name="Nolan J.M."/>
            <person name="Miller E.S."/>
            <person name="Karam J.D."/>
        </authorList>
    </citation>
    <scope>NUCLEOTIDE SEQUENCE [LARGE SCALE GENOMIC DNA]</scope>
</reference>